<keyword evidence="2 7" id="KW-0067">ATP-binding</keyword>
<dbReference type="GO" id="GO:0005524">
    <property type="term" value="F:ATP binding"/>
    <property type="evidence" value="ECO:0007669"/>
    <property type="project" value="UniProtKB-UniRule"/>
</dbReference>
<dbReference type="InterPro" id="IPR020568">
    <property type="entry name" value="Ribosomal_Su5_D2-typ_SF"/>
</dbReference>
<evidence type="ECO:0000256" key="6">
    <source>
        <dbReference type="ARBA" id="ARBA00063696"/>
    </source>
</evidence>
<dbReference type="Pfam" id="PF18000">
    <property type="entry name" value="Top6b_C"/>
    <property type="match status" value="1"/>
</dbReference>
<evidence type="ECO:0000256" key="4">
    <source>
        <dbReference type="ARBA" id="ARBA00023125"/>
    </source>
</evidence>
<dbReference type="NCBIfam" id="NF003218">
    <property type="entry name" value="PRK04184.1"/>
    <property type="match status" value="1"/>
</dbReference>
<dbReference type="PANTHER" id="PTHR48444:SF1">
    <property type="entry name" value="DNA TOPOISOMERASE 6 SUBUNIT B"/>
    <property type="match status" value="1"/>
</dbReference>
<feature type="domain" description="Histidine kinase/HSP90-like ATPase" evidence="8">
    <location>
        <begin position="33"/>
        <end position="115"/>
    </location>
</feature>
<dbReference type="InterPro" id="IPR040494">
    <property type="entry name" value="Top6b_C"/>
</dbReference>
<evidence type="ECO:0000256" key="3">
    <source>
        <dbReference type="ARBA" id="ARBA00023029"/>
    </source>
</evidence>
<dbReference type="SUPFAM" id="SSF46946">
    <property type="entry name" value="S13-like H2TH domain"/>
    <property type="match status" value="1"/>
</dbReference>
<evidence type="ECO:0000259" key="9">
    <source>
        <dbReference type="Pfam" id="PF09239"/>
    </source>
</evidence>
<keyword evidence="12" id="KW-1185">Reference proteome</keyword>
<dbReference type="Gene3D" id="2.60.40.2960">
    <property type="match status" value="1"/>
</dbReference>
<feature type="binding site" evidence="7">
    <location>
        <position position="77"/>
    </location>
    <ligand>
        <name>ATP</name>
        <dbReference type="ChEBI" id="CHEBI:30616"/>
    </ligand>
</feature>
<evidence type="ECO:0000313" key="12">
    <source>
        <dbReference type="Proteomes" id="UP000005877"/>
    </source>
</evidence>
<dbReference type="STRING" id="1110509.Mhar_0086"/>
<evidence type="ECO:0000259" key="10">
    <source>
        <dbReference type="Pfam" id="PF18000"/>
    </source>
</evidence>
<feature type="binding site" evidence="7">
    <location>
        <begin position="108"/>
        <end position="115"/>
    </location>
    <ligand>
        <name>ATP</name>
        <dbReference type="ChEBI" id="CHEBI:30616"/>
    </ligand>
</feature>
<evidence type="ECO:0000313" key="11">
    <source>
        <dbReference type="EMBL" id="AET63479.1"/>
    </source>
</evidence>
<evidence type="ECO:0000256" key="2">
    <source>
        <dbReference type="ARBA" id="ARBA00022840"/>
    </source>
</evidence>
<feature type="domain" description="DNA topoisomerase VI subunit B transducer" evidence="9">
    <location>
        <begin position="309"/>
        <end position="472"/>
    </location>
</feature>
<dbReference type="KEGG" id="mhi:Mhar_0086"/>
<dbReference type="InterPro" id="IPR036890">
    <property type="entry name" value="HATPase_C_sf"/>
</dbReference>
<dbReference type="Proteomes" id="UP000005877">
    <property type="component" value="Chromosome"/>
</dbReference>
<dbReference type="GO" id="GO:0003918">
    <property type="term" value="F:DNA topoisomerase type II (double strand cut, ATP-hydrolyzing) activity"/>
    <property type="evidence" value="ECO:0007669"/>
    <property type="project" value="UniProtKB-UniRule"/>
</dbReference>
<dbReference type="RefSeq" id="WP_014585668.1">
    <property type="nucleotide sequence ID" value="NC_017527.1"/>
</dbReference>
<dbReference type="PIRSF" id="PIRSF006553">
    <property type="entry name" value="TopoVI_B"/>
    <property type="match status" value="1"/>
</dbReference>
<dbReference type="GO" id="GO:0006265">
    <property type="term" value="P:DNA topological change"/>
    <property type="evidence" value="ECO:0007669"/>
    <property type="project" value="UniProtKB-UniRule"/>
</dbReference>
<feature type="domain" description="DNA topoisomerase VI subunit B C-terminal" evidence="10">
    <location>
        <begin position="493"/>
        <end position="604"/>
    </location>
</feature>
<dbReference type="EC" id="5.6.2.2" evidence="7"/>
<comment type="similarity">
    <text evidence="7">Belongs to the TOP6B family.</text>
</comment>
<comment type="subunit">
    <text evidence="6 7">Homodimer. Heterotetramer of two Top6A and two Top6B chains.</text>
</comment>
<dbReference type="InterPro" id="IPR015320">
    <property type="entry name" value="TopoVI_B_transducer"/>
</dbReference>
<dbReference type="AlphaFoldDB" id="G7WKK0"/>
<dbReference type="SUPFAM" id="SSF55874">
    <property type="entry name" value="ATPase domain of HSP90 chaperone/DNA topoisomerase II/histidine kinase"/>
    <property type="match status" value="1"/>
</dbReference>
<dbReference type="GO" id="GO:0003677">
    <property type="term" value="F:DNA binding"/>
    <property type="evidence" value="ECO:0007669"/>
    <property type="project" value="UniProtKB-UniRule"/>
</dbReference>
<organism evidence="11 12">
    <name type="scientific">Methanothrix harundinacea (strain 6Ac)</name>
    <name type="common">Methanosaeta harundinacea</name>
    <dbReference type="NCBI Taxonomy" id="1110509"/>
    <lineage>
        <taxon>Archaea</taxon>
        <taxon>Methanobacteriati</taxon>
        <taxon>Methanobacteriota</taxon>
        <taxon>Stenosarchaea group</taxon>
        <taxon>Methanomicrobia</taxon>
        <taxon>Methanotrichales</taxon>
        <taxon>Methanotrichaceae</taxon>
        <taxon>Methanothrix</taxon>
    </lineage>
</organism>
<dbReference type="NCBIfam" id="TIGR01052">
    <property type="entry name" value="top6b"/>
    <property type="match status" value="1"/>
</dbReference>
<dbReference type="PATRIC" id="fig|1110509.7.peg.92"/>
<dbReference type="Gene3D" id="1.10.8.50">
    <property type="match status" value="1"/>
</dbReference>
<accession>G7WKK0</accession>
<dbReference type="Gene3D" id="3.30.565.10">
    <property type="entry name" value="Histidine kinase-like ATPase, C-terminal domain"/>
    <property type="match status" value="1"/>
</dbReference>
<dbReference type="InterPro" id="IPR005734">
    <property type="entry name" value="TopoVI_B"/>
</dbReference>
<dbReference type="CDD" id="cd00823">
    <property type="entry name" value="TopoIIB_Trans"/>
    <property type="match status" value="1"/>
</dbReference>
<dbReference type="Pfam" id="PF02518">
    <property type="entry name" value="HATPase_c"/>
    <property type="match status" value="1"/>
</dbReference>
<keyword evidence="5 7" id="KW-0413">Isomerase</keyword>
<dbReference type="InterPro" id="IPR003594">
    <property type="entry name" value="HATPase_dom"/>
</dbReference>
<evidence type="ECO:0000256" key="5">
    <source>
        <dbReference type="ARBA" id="ARBA00023235"/>
    </source>
</evidence>
<sequence length="611" mass="67085">MEIAEELAKHQKAISVAEFFEKNRQILGFDSAPRALITTVKEAVDNSLDACEEADILPDIFVQILRRGEGFRVVVEDNGPGIVGGEVPRVFAKLLYGSRFHALKQSRGQQGIGISAGVLYSQLTTGRPTAVTTKIGPTHRAGRWELMINTATNEPEVLKTEETEWDRPHGTRVELEMEGSYVRSRRQSIYGYLKNVAIVNPHARITLVEPDGNVEVFERATDKMPSPSYEIKPHPLGMELGGLIKMLRYTDKKKLKSFLAGSFSSVGAIISQEICDRAELDPEMAPQDLTHSEATRLLAAFKEMRLKSPPTDCLSPIGEELIRAGLEKEYRVDFIATTKRPVSVYAGNPFQVEVGLAYGGELKGDGKVEVLRFANRVPLLYQQGGCAITHAIENVSWKIYSLSQPGGGVPVGPAALLVHIASTNIPFTSESKDAVADVPEIVAEVELGLKEVGRKLRRYISKKSALSERKEKEEIIRKILPRISKKLSELLAREEPDINPVVAKIMGNLLVKRSVASENGLALVTLEVANYGDASKAFKLHETVSVEAEAVEPPARVIALGDGYDHLWKISLRPGERQQIRYTVPSEGVRFSEPVVEGVASELVSGARVVG</sequence>
<gene>
    <name evidence="7" type="primary">top6B</name>
    <name evidence="11" type="ordered locus">Mhar_0086</name>
</gene>
<evidence type="ECO:0000256" key="1">
    <source>
        <dbReference type="ARBA" id="ARBA00022741"/>
    </source>
</evidence>
<keyword evidence="1 7" id="KW-0547">Nucleotide-binding</keyword>
<dbReference type="Pfam" id="PF09239">
    <property type="entry name" value="Topo-VIb_trans"/>
    <property type="match status" value="1"/>
</dbReference>
<protein>
    <recommendedName>
        <fullName evidence="7">Type 2 DNA topoisomerase 6 subunit B</fullName>
        <ecNumber evidence="7">5.6.2.2</ecNumber>
    </recommendedName>
    <alternativeName>
        <fullName evidence="7">Type II DNA topoisomerase VI subunit B</fullName>
        <shortName evidence="7">TopoVI-B</shortName>
    </alternativeName>
</protein>
<feature type="binding site" evidence="7">
    <location>
        <position position="46"/>
    </location>
    <ligand>
        <name>ATP</name>
        <dbReference type="ChEBI" id="CHEBI:30616"/>
    </ligand>
</feature>
<name>G7WKK0_METH6</name>
<dbReference type="InterPro" id="IPR014721">
    <property type="entry name" value="Ribsml_uS5_D2-typ_fold_subgr"/>
</dbReference>
<dbReference type="GO" id="GO:0006260">
    <property type="term" value="P:DNA replication"/>
    <property type="evidence" value="ECO:0007669"/>
    <property type="project" value="UniProtKB-UniRule"/>
</dbReference>
<dbReference type="HOGENOM" id="CLU_006403_0_0_2"/>
<dbReference type="Gene3D" id="6.10.20.80">
    <property type="match status" value="1"/>
</dbReference>
<evidence type="ECO:0000259" key="8">
    <source>
        <dbReference type="Pfam" id="PF02518"/>
    </source>
</evidence>
<dbReference type="GeneID" id="12509255"/>
<keyword evidence="3 7" id="KW-0799">Topoisomerase</keyword>
<keyword evidence="4 7" id="KW-0238">DNA-binding</keyword>
<comment type="function">
    <text evidence="7">Relaxes both positive and negative superturns and exhibits a strong decatenase activity.</text>
</comment>
<feature type="binding site" evidence="7">
    <location>
        <begin position="98"/>
        <end position="99"/>
    </location>
    <ligand>
        <name>ATP</name>
        <dbReference type="ChEBI" id="CHEBI:30616"/>
    </ligand>
</feature>
<dbReference type="InterPro" id="IPR010979">
    <property type="entry name" value="Ribosomal_uS13-like_H2TH"/>
</dbReference>
<dbReference type="HAMAP" id="MF_00322">
    <property type="entry name" value="Top6B"/>
    <property type="match status" value="1"/>
</dbReference>
<dbReference type="OrthoDB" id="65493at2157"/>
<feature type="binding site" evidence="7">
    <location>
        <position position="432"/>
    </location>
    <ligand>
        <name>ATP</name>
        <dbReference type="ChEBI" id="CHEBI:30616"/>
    </ligand>
</feature>
<dbReference type="Gene3D" id="3.30.230.10">
    <property type="match status" value="1"/>
</dbReference>
<evidence type="ECO:0000256" key="7">
    <source>
        <dbReference type="HAMAP-Rule" id="MF_00322"/>
    </source>
</evidence>
<dbReference type="EMBL" id="CP003117">
    <property type="protein sequence ID" value="AET63479.1"/>
    <property type="molecule type" value="Genomic_DNA"/>
</dbReference>
<comment type="catalytic activity">
    <reaction evidence="7">
        <text>ATP-dependent breakage, passage and rejoining of double-stranded DNA.</text>
        <dbReference type="EC" id="5.6.2.2"/>
    </reaction>
</comment>
<proteinExistence type="inferred from homology"/>
<dbReference type="SUPFAM" id="SSF54211">
    <property type="entry name" value="Ribosomal protein S5 domain 2-like"/>
    <property type="match status" value="1"/>
</dbReference>
<reference evidence="11 12" key="1">
    <citation type="journal article" date="2012" name="PLoS ONE">
        <title>The genome characteristics and predicted function of methyl-group oxidation pathway in the obligate aceticlastic methanogens, Methanosaeta spp.</title>
        <authorList>
            <person name="Zhu J."/>
            <person name="Zheng H."/>
            <person name="Ai G."/>
            <person name="Zhang G."/>
            <person name="Liu D."/>
            <person name="Liu X."/>
            <person name="Dong X."/>
        </authorList>
    </citation>
    <scope>NUCLEOTIDE SEQUENCE [LARGE SCALE GENOMIC DNA]</scope>
    <source>
        <strain evidence="11 12">6Ac</strain>
    </source>
</reference>
<dbReference type="PANTHER" id="PTHR48444">
    <property type="entry name" value="DNA TOPOISOMERASE 6 SUBUNIT B"/>
    <property type="match status" value="1"/>
</dbReference>
<dbReference type="FunFam" id="3.30.565.10:FF:000062">
    <property type="entry name" value="Type 2 DNA topoisomerase 6 subunit B"/>
    <property type="match status" value="1"/>
</dbReference>